<proteinExistence type="predicted"/>
<dbReference type="GO" id="GO:0004386">
    <property type="term" value="F:helicase activity"/>
    <property type="evidence" value="ECO:0007669"/>
    <property type="project" value="UniProtKB-KW"/>
</dbReference>
<dbReference type="SUPFAM" id="SSF52540">
    <property type="entry name" value="P-loop containing nucleoside triphosphate hydrolases"/>
    <property type="match status" value="1"/>
</dbReference>
<dbReference type="GO" id="GO:0016787">
    <property type="term" value="F:hydrolase activity"/>
    <property type="evidence" value="ECO:0007669"/>
    <property type="project" value="UniProtKB-KW"/>
</dbReference>
<evidence type="ECO:0000313" key="7">
    <source>
        <dbReference type="Proteomes" id="UP000831684"/>
    </source>
</evidence>
<feature type="domain" description="UvrD-like helicase ATP-binding" evidence="5">
    <location>
        <begin position="30"/>
        <end position="114"/>
    </location>
</feature>
<dbReference type="InterPro" id="IPR027417">
    <property type="entry name" value="P-loop_NTPase"/>
</dbReference>
<evidence type="ECO:0000256" key="4">
    <source>
        <dbReference type="ARBA" id="ARBA00022840"/>
    </source>
</evidence>
<protein>
    <submittedName>
        <fullName evidence="6">AAA family ATPase</fullName>
    </submittedName>
</protein>
<keyword evidence="4" id="KW-0067">ATP-binding</keyword>
<name>A0A9E7CX33_9HYPH</name>
<dbReference type="GO" id="GO:0005524">
    <property type="term" value="F:ATP binding"/>
    <property type="evidence" value="ECO:0007669"/>
    <property type="project" value="UniProtKB-KW"/>
</dbReference>
<keyword evidence="1" id="KW-0547">Nucleotide-binding</keyword>
<dbReference type="KEGG" id="apol:K9D25_03825"/>
<reference evidence="6" key="1">
    <citation type="submission" date="2021-09" db="EMBL/GenBank/DDBJ databases">
        <title>Network and meta-omics reveal the key degrader and cooperation patterns in an efficient 1,4-dioxane-degrading microbial community.</title>
        <authorList>
            <person name="Dai C."/>
        </authorList>
    </citation>
    <scope>NUCLEOTIDE SEQUENCE</scope>
    <source>
        <strain evidence="6">ZM13</strain>
    </source>
</reference>
<evidence type="ECO:0000256" key="3">
    <source>
        <dbReference type="ARBA" id="ARBA00022806"/>
    </source>
</evidence>
<accession>A0A9E7CX33</accession>
<dbReference type="AlphaFoldDB" id="A0A9E7CX33"/>
<dbReference type="Pfam" id="PF00580">
    <property type="entry name" value="UvrD-helicase"/>
    <property type="match status" value="1"/>
</dbReference>
<keyword evidence="2" id="KW-0378">Hydrolase</keyword>
<evidence type="ECO:0000313" key="6">
    <source>
        <dbReference type="EMBL" id="UOK71859.1"/>
    </source>
</evidence>
<dbReference type="Gene3D" id="3.40.50.300">
    <property type="entry name" value="P-loop containing nucleotide triphosphate hydrolases"/>
    <property type="match status" value="1"/>
</dbReference>
<evidence type="ECO:0000259" key="5">
    <source>
        <dbReference type="Pfam" id="PF00580"/>
    </source>
</evidence>
<dbReference type="InterPro" id="IPR014016">
    <property type="entry name" value="UvrD-like_ATP-bd"/>
</dbReference>
<dbReference type="EMBL" id="CP083239">
    <property type="protein sequence ID" value="UOK71859.1"/>
    <property type="molecule type" value="Genomic_DNA"/>
</dbReference>
<dbReference type="Proteomes" id="UP000831684">
    <property type="component" value="Chromosome"/>
</dbReference>
<sequence>MQSLTANNLNLDDHVDGEIAACLTLEQPRSFFLYAGAGSGKTRSLVNALEHIREKHGPRLNLRGQRVAVVTYTNVASDEITRRLRFDRLFNVRTIHSFAWTLIEGFNSDIRDWIAKNLNEEIAELKADEEKGRKGTKASENRLARIESVDFH</sequence>
<organism evidence="6 7">
    <name type="scientific">Ancylobacter polymorphus</name>
    <dbReference type="NCBI Taxonomy" id="223390"/>
    <lineage>
        <taxon>Bacteria</taxon>
        <taxon>Pseudomonadati</taxon>
        <taxon>Pseudomonadota</taxon>
        <taxon>Alphaproteobacteria</taxon>
        <taxon>Hyphomicrobiales</taxon>
        <taxon>Xanthobacteraceae</taxon>
        <taxon>Ancylobacter</taxon>
    </lineage>
</organism>
<evidence type="ECO:0000256" key="1">
    <source>
        <dbReference type="ARBA" id="ARBA00022741"/>
    </source>
</evidence>
<keyword evidence="3" id="KW-0347">Helicase</keyword>
<gene>
    <name evidence="6" type="ORF">K9D25_03825</name>
</gene>
<evidence type="ECO:0000256" key="2">
    <source>
        <dbReference type="ARBA" id="ARBA00022801"/>
    </source>
</evidence>
<dbReference type="RefSeq" id="WP_244379369.1">
    <property type="nucleotide sequence ID" value="NZ_CP083239.1"/>
</dbReference>